<dbReference type="AlphaFoldDB" id="A0AAW0T6F1"/>
<dbReference type="PANTHER" id="PTHR48129">
    <property type="entry name" value="60S RIBOSOMAL PROTEIN L37A"/>
    <property type="match status" value="1"/>
</dbReference>
<dbReference type="NCBIfam" id="TIGR00280">
    <property type="entry name" value="eL43_euk_arch"/>
    <property type="match status" value="1"/>
</dbReference>
<dbReference type="FunFam" id="2.20.25.30:FF:000002">
    <property type="entry name" value="60S ribosomal protein L37a"/>
    <property type="match status" value="1"/>
</dbReference>
<dbReference type="GO" id="GO:0006412">
    <property type="term" value="P:translation"/>
    <property type="evidence" value="ECO:0007669"/>
    <property type="project" value="InterPro"/>
</dbReference>
<protein>
    <recommendedName>
        <fullName evidence="7">60S ribosomal protein L37a</fullName>
    </recommendedName>
</protein>
<reference evidence="5 6" key="1">
    <citation type="submission" date="2023-03" db="EMBL/GenBank/DDBJ databases">
        <title>High-quality genome of Scylla paramamosain provides insights in environmental adaptation.</title>
        <authorList>
            <person name="Zhang L."/>
        </authorList>
    </citation>
    <scope>NUCLEOTIDE SEQUENCE [LARGE SCALE GENOMIC DNA]</scope>
    <source>
        <strain evidence="5">LZ_2023a</strain>
        <tissue evidence="5">Muscle</tissue>
    </source>
</reference>
<evidence type="ECO:0000256" key="2">
    <source>
        <dbReference type="ARBA" id="ARBA00022833"/>
    </source>
</evidence>
<evidence type="ECO:0008006" key="7">
    <source>
        <dbReference type="Google" id="ProtNLM"/>
    </source>
</evidence>
<evidence type="ECO:0000256" key="1">
    <source>
        <dbReference type="ARBA" id="ARBA00008672"/>
    </source>
</evidence>
<dbReference type="InterPro" id="IPR011331">
    <property type="entry name" value="Ribosomal_eL37/eL43"/>
</dbReference>
<dbReference type="InterPro" id="IPR011332">
    <property type="entry name" value="Ribosomal_zn-bd"/>
</dbReference>
<comment type="similarity">
    <text evidence="1">Belongs to the eukaryotic ribosomal protein eL43 family.</text>
</comment>
<proteinExistence type="inferred from homology"/>
<comment type="caution">
    <text evidence="5">The sequence shown here is derived from an EMBL/GenBank/DDBJ whole genome shotgun (WGS) entry which is preliminary data.</text>
</comment>
<sequence>MVAVAPSVFLQQVQNNRTTMAKRTKKVGIVGKYGTRYGASLRKMIKKMEITQHKRHICTFCGKEAMRRVVTGIWSCKPCRRTVAGGAYTYSTVAAAGVRSFIRRNKDLKEKEAA</sequence>
<accession>A0AAW0T6F1</accession>
<evidence type="ECO:0000313" key="5">
    <source>
        <dbReference type="EMBL" id="KAK8383194.1"/>
    </source>
</evidence>
<evidence type="ECO:0000256" key="3">
    <source>
        <dbReference type="ARBA" id="ARBA00022980"/>
    </source>
</evidence>
<keyword evidence="3" id="KW-0689">Ribosomal protein</keyword>
<keyword evidence="6" id="KW-1185">Reference proteome</keyword>
<dbReference type="EMBL" id="JARAKH010000038">
    <property type="protein sequence ID" value="KAK8383194.1"/>
    <property type="molecule type" value="Genomic_DNA"/>
</dbReference>
<dbReference type="HAMAP" id="MF_00327">
    <property type="entry name" value="Ribosomal_eL43"/>
    <property type="match status" value="1"/>
</dbReference>
<dbReference type="SUPFAM" id="SSF57829">
    <property type="entry name" value="Zn-binding ribosomal proteins"/>
    <property type="match status" value="1"/>
</dbReference>
<dbReference type="PANTHER" id="PTHR48129:SF1">
    <property type="entry name" value="LARGE RIBOSOMAL SUBUNIT PROTEIN EL43"/>
    <property type="match status" value="1"/>
</dbReference>
<dbReference type="Proteomes" id="UP001487740">
    <property type="component" value="Unassembled WGS sequence"/>
</dbReference>
<dbReference type="Gene3D" id="2.20.25.30">
    <property type="match status" value="1"/>
</dbReference>
<evidence type="ECO:0000256" key="4">
    <source>
        <dbReference type="ARBA" id="ARBA00023274"/>
    </source>
</evidence>
<gene>
    <name evidence="5" type="ORF">O3P69_011601</name>
</gene>
<organism evidence="5 6">
    <name type="scientific">Scylla paramamosain</name>
    <name type="common">Mud crab</name>
    <dbReference type="NCBI Taxonomy" id="85552"/>
    <lineage>
        <taxon>Eukaryota</taxon>
        <taxon>Metazoa</taxon>
        <taxon>Ecdysozoa</taxon>
        <taxon>Arthropoda</taxon>
        <taxon>Crustacea</taxon>
        <taxon>Multicrustacea</taxon>
        <taxon>Malacostraca</taxon>
        <taxon>Eumalacostraca</taxon>
        <taxon>Eucarida</taxon>
        <taxon>Decapoda</taxon>
        <taxon>Pleocyemata</taxon>
        <taxon>Brachyura</taxon>
        <taxon>Eubrachyura</taxon>
        <taxon>Portunoidea</taxon>
        <taxon>Portunidae</taxon>
        <taxon>Portuninae</taxon>
        <taxon>Scylla</taxon>
    </lineage>
</organism>
<dbReference type="GO" id="GO:0022625">
    <property type="term" value="C:cytosolic large ribosomal subunit"/>
    <property type="evidence" value="ECO:0007669"/>
    <property type="project" value="UniProtKB-ARBA"/>
</dbReference>
<dbReference type="InterPro" id="IPR050522">
    <property type="entry name" value="Ribosomal_protein_eL43"/>
</dbReference>
<name>A0AAW0T6F1_SCYPA</name>
<keyword evidence="2" id="KW-0862">Zinc</keyword>
<evidence type="ECO:0000313" key="6">
    <source>
        <dbReference type="Proteomes" id="UP001487740"/>
    </source>
</evidence>
<dbReference type="InterPro" id="IPR002674">
    <property type="entry name" value="Ribosomal_eL43"/>
</dbReference>
<dbReference type="GO" id="GO:0003735">
    <property type="term" value="F:structural constituent of ribosome"/>
    <property type="evidence" value="ECO:0007669"/>
    <property type="project" value="InterPro"/>
</dbReference>
<dbReference type="Pfam" id="PF01780">
    <property type="entry name" value="Ribosomal_L37ae"/>
    <property type="match status" value="1"/>
</dbReference>
<keyword evidence="4" id="KW-0687">Ribonucleoprotein</keyword>